<dbReference type="OrthoDB" id="1668230at2759"/>
<accession>A0A8H5HMX8</accession>
<dbReference type="AlphaFoldDB" id="A0A8H5HMX8"/>
<comment type="caution">
    <text evidence="1">The sequence shown here is derived from an EMBL/GenBank/DDBJ whole genome shotgun (WGS) entry which is preliminary data.</text>
</comment>
<organism evidence="1 2">
    <name type="scientific">Collybiopsis confluens</name>
    <dbReference type="NCBI Taxonomy" id="2823264"/>
    <lineage>
        <taxon>Eukaryota</taxon>
        <taxon>Fungi</taxon>
        <taxon>Dikarya</taxon>
        <taxon>Basidiomycota</taxon>
        <taxon>Agaricomycotina</taxon>
        <taxon>Agaricomycetes</taxon>
        <taxon>Agaricomycetidae</taxon>
        <taxon>Agaricales</taxon>
        <taxon>Marasmiineae</taxon>
        <taxon>Omphalotaceae</taxon>
        <taxon>Collybiopsis</taxon>
    </lineage>
</organism>
<sequence length="88" mass="9586">MPFVSGNALGEVKALKMKGQLVAAGELEDGAMGSRPMPVIVMIKQPGHMLYEVNEYNTASPGEQLEMRKQAIKLMCQEVAEDAVTKHL</sequence>
<evidence type="ECO:0000313" key="2">
    <source>
        <dbReference type="Proteomes" id="UP000518752"/>
    </source>
</evidence>
<evidence type="ECO:0000313" key="1">
    <source>
        <dbReference type="EMBL" id="KAF5386292.1"/>
    </source>
</evidence>
<gene>
    <name evidence="1" type="ORF">D9757_008607</name>
</gene>
<protein>
    <submittedName>
        <fullName evidence="1">Uncharacterized protein</fullName>
    </submittedName>
</protein>
<keyword evidence="2" id="KW-1185">Reference proteome</keyword>
<name>A0A8H5HMX8_9AGAR</name>
<proteinExistence type="predicted"/>
<dbReference type="EMBL" id="JAACJN010000037">
    <property type="protein sequence ID" value="KAF5386292.1"/>
    <property type="molecule type" value="Genomic_DNA"/>
</dbReference>
<reference evidence="1 2" key="1">
    <citation type="journal article" date="2020" name="ISME J.">
        <title>Uncovering the hidden diversity of litter-decomposition mechanisms in mushroom-forming fungi.</title>
        <authorList>
            <person name="Floudas D."/>
            <person name="Bentzer J."/>
            <person name="Ahren D."/>
            <person name="Johansson T."/>
            <person name="Persson P."/>
            <person name="Tunlid A."/>
        </authorList>
    </citation>
    <scope>NUCLEOTIDE SEQUENCE [LARGE SCALE GENOMIC DNA]</scope>
    <source>
        <strain evidence="1 2">CBS 406.79</strain>
    </source>
</reference>
<dbReference type="Proteomes" id="UP000518752">
    <property type="component" value="Unassembled WGS sequence"/>
</dbReference>